<dbReference type="OrthoDB" id="5985519at2759"/>
<keyword evidence="2" id="KW-0964">Secreted</keyword>
<dbReference type="AlphaFoldDB" id="A0A2B4SNW1"/>
<dbReference type="PANTHER" id="PTHR14905:SF7">
    <property type="entry name" value="VON WILLEBRAND FACTOR A DOMAIN-CONTAINING PROTEIN 7"/>
    <property type="match status" value="1"/>
</dbReference>
<dbReference type="InterPro" id="IPR056475">
    <property type="entry name" value="GBD_Hemicentin/VWA7"/>
</dbReference>
<evidence type="ECO:0000259" key="6">
    <source>
        <dbReference type="PROSITE" id="PS50234"/>
    </source>
</evidence>
<proteinExistence type="predicted"/>
<feature type="region of interest" description="Disordered" evidence="5">
    <location>
        <begin position="56"/>
        <end position="76"/>
    </location>
</feature>
<reference evidence="8" key="1">
    <citation type="journal article" date="2017" name="bioRxiv">
        <title>Comparative analysis of the genomes of Stylophora pistillata and Acropora digitifera provides evidence for extensive differences between species of corals.</title>
        <authorList>
            <person name="Voolstra C.R."/>
            <person name="Li Y."/>
            <person name="Liew Y.J."/>
            <person name="Baumgarten S."/>
            <person name="Zoccola D."/>
            <person name="Flot J.-F."/>
            <person name="Tambutte S."/>
            <person name="Allemand D."/>
            <person name="Aranda M."/>
        </authorList>
    </citation>
    <scope>NUCLEOTIDE SEQUENCE [LARGE SCALE GENOMIC DNA]</scope>
</reference>
<accession>A0A2B4SNW1</accession>
<dbReference type="Proteomes" id="UP000225706">
    <property type="component" value="Unassembled WGS sequence"/>
</dbReference>
<dbReference type="GO" id="GO:0005576">
    <property type="term" value="C:extracellular region"/>
    <property type="evidence" value="ECO:0007669"/>
    <property type="project" value="UniProtKB-SubCell"/>
</dbReference>
<keyword evidence="3" id="KW-0732">Signal</keyword>
<dbReference type="EMBL" id="LSMT01000053">
    <property type="protein sequence ID" value="PFX30268.1"/>
    <property type="molecule type" value="Genomic_DNA"/>
</dbReference>
<feature type="domain" description="VWFA" evidence="6">
    <location>
        <begin position="186"/>
        <end position="361"/>
    </location>
</feature>
<dbReference type="SUPFAM" id="SSF53300">
    <property type="entry name" value="vWA-like"/>
    <property type="match status" value="1"/>
</dbReference>
<organism evidence="7 8">
    <name type="scientific">Stylophora pistillata</name>
    <name type="common">Smooth cauliflower coral</name>
    <dbReference type="NCBI Taxonomy" id="50429"/>
    <lineage>
        <taxon>Eukaryota</taxon>
        <taxon>Metazoa</taxon>
        <taxon>Cnidaria</taxon>
        <taxon>Anthozoa</taxon>
        <taxon>Hexacorallia</taxon>
        <taxon>Scleractinia</taxon>
        <taxon>Astrocoeniina</taxon>
        <taxon>Pocilloporidae</taxon>
        <taxon>Stylophora</taxon>
    </lineage>
</organism>
<evidence type="ECO:0000313" key="7">
    <source>
        <dbReference type="EMBL" id="PFX30268.1"/>
    </source>
</evidence>
<evidence type="ECO:0000256" key="4">
    <source>
        <dbReference type="ARBA" id="ARBA00023180"/>
    </source>
</evidence>
<dbReference type="InterPro" id="IPR002035">
    <property type="entry name" value="VWF_A"/>
</dbReference>
<dbReference type="PANTHER" id="PTHR14905">
    <property type="entry name" value="NG37"/>
    <property type="match status" value="1"/>
</dbReference>
<dbReference type="Gene3D" id="3.40.50.410">
    <property type="entry name" value="von Willebrand factor, type A domain"/>
    <property type="match status" value="1"/>
</dbReference>
<keyword evidence="8" id="KW-1185">Reference proteome</keyword>
<sequence>MMPINLFAANVPRQRKELLFWLALVLSFRLNFAMSITQNYQVESLDDTRNALMSFASGSSKPGGATGSKPSRPSNSFLTTVDQIEKSVYDAQAMKWYYSQSTTRAKKIKDYIKLASKRGNTRFIQQLLGHGLYTSIEIEKRKATTPSRTRRCTPCADAVKKYLDTIKKEVKSDVFDKLLAVVDKVTLMFAIDDTGSMHTEIVAAKAIAEYIIKNQSRQHTKLDYVLSPFNDPTTGPLTIMDVGKGNEFSSKIKNLKPHGGGDCPELAFTGMHDALTTGFAQEKSPLYVFTDATAKDSYKYDLVKVAANTLRSSVYFFTTGLCGKSKYGPYDDLAQATCGQVFELPKYSSDLAKMKKVTKVLLGAAPVHCDTTRSISPFGRKKRSFSIHKIPLDDSMNKVIVSVTTQNRRPSIVLRDPVGVPVSKGRTTYVTRGAIFVVDHPKPGVWKLSVSPGAGKHSYVVKASGTGNLDFDFIFVNPRGRMPPLPIPHPLIGHSAHVILIVRAADKIRATSLKLEILSRDKKLLNVSSIHSVGKSGAHFSASFSTPSVPFTLKLKGKTKKNFDFERDSPNIVQPGHALLRVLYARREFTVPIGGKGLVVFFVYNTAPTESFHFQVKTSRVFDSSVSRSRVRVYQNRIGFFYAWFTAKSGVIAGTGDDVMVTATGMTSKAIVSSIVSLMAY</sequence>
<evidence type="ECO:0000256" key="5">
    <source>
        <dbReference type="SAM" id="MobiDB-lite"/>
    </source>
</evidence>
<dbReference type="InterPro" id="IPR052577">
    <property type="entry name" value="VWA7"/>
</dbReference>
<comment type="subcellular location">
    <subcellularLocation>
        <location evidence="1">Secreted</location>
    </subcellularLocation>
</comment>
<gene>
    <name evidence="7" type="primary">HMCN2</name>
    <name evidence="7" type="ORF">AWC38_SpisGene4974</name>
</gene>
<dbReference type="Pfam" id="PF25106">
    <property type="entry name" value="VWA_4"/>
    <property type="match status" value="1"/>
</dbReference>
<protein>
    <submittedName>
        <fullName evidence="7">Hemicentin-2</fullName>
    </submittedName>
</protein>
<comment type="caution">
    <text evidence="7">The sequence shown here is derived from an EMBL/GenBank/DDBJ whole genome shotgun (WGS) entry which is preliminary data.</text>
</comment>
<evidence type="ECO:0000256" key="3">
    <source>
        <dbReference type="ARBA" id="ARBA00022729"/>
    </source>
</evidence>
<dbReference type="InterPro" id="IPR056861">
    <property type="entry name" value="HMCN1-like_VWA"/>
</dbReference>
<dbReference type="InterPro" id="IPR036465">
    <property type="entry name" value="vWFA_dom_sf"/>
</dbReference>
<name>A0A2B4SNW1_STYPI</name>
<dbReference type="PROSITE" id="PS50234">
    <property type="entry name" value="VWFA"/>
    <property type="match status" value="1"/>
</dbReference>
<evidence type="ECO:0000313" key="8">
    <source>
        <dbReference type="Proteomes" id="UP000225706"/>
    </source>
</evidence>
<keyword evidence="4" id="KW-0325">Glycoprotein</keyword>
<evidence type="ECO:0000256" key="2">
    <source>
        <dbReference type="ARBA" id="ARBA00022525"/>
    </source>
</evidence>
<evidence type="ECO:0000256" key="1">
    <source>
        <dbReference type="ARBA" id="ARBA00004613"/>
    </source>
</evidence>
<dbReference type="Pfam" id="PF23560">
    <property type="entry name" value="GBD_Hemicentin"/>
    <property type="match status" value="1"/>
</dbReference>